<evidence type="ECO:0000256" key="8">
    <source>
        <dbReference type="ARBA" id="ARBA00023180"/>
    </source>
</evidence>
<reference evidence="11" key="1">
    <citation type="submission" date="2025-08" db="UniProtKB">
        <authorList>
            <consortium name="Ensembl"/>
        </authorList>
    </citation>
    <scope>IDENTIFICATION</scope>
</reference>
<dbReference type="GO" id="GO:0030182">
    <property type="term" value="P:neuron differentiation"/>
    <property type="evidence" value="ECO:0007669"/>
    <property type="project" value="TreeGrafter"/>
</dbReference>
<evidence type="ECO:0000256" key="5">
    <source>
        <dbReference type="ARBA" id="ARBA00022530"/>
    </source>
</evidence>
<dbReference type="GO" id="GO:0005109">
    <property type="term" value="F:frizzled binding"/>
    <property type="evidence" value="ECO:0007669"/>
    <property type="project" value="TreeGrafter"/>
</dbReference>
<dbReference type="GO" id="GO:0005125">
    <property type="term" value="F:cytokine activity"/>
    <property type="evidence" value="ECO:0007669"/>
    <property type="project" value="TreeGrafter"/>
</dbReference>
<keyword evidence="4" id="KW-0964">Secreted</keyword>
<dbReference type="Pfam" id="PF00110">
    <property type="entry name" value="wnt"/>
    <property type="match status" value="1"/>
</dbReference>
<sequence length="319" mass="34822">MLLGRRVAASPLLMYSNRICREARRASGRAGTLCQREPQVVRAVVAGARLGLRECRHQFTRRRWDCSVPRKYFGRILQQDVRETAFVNAITSAGVTFAVTKACSLGELPQCGCEDPRGRQRPNGFLHTPVVANTRVVAEAGGVQGVPVQDVWEWGGCGDDVAFGFKKSRIYLDRRRWRGAGDLKTLIDLHNNEAGRLAVRDHMRIECKCHGLSGSCAMRTCWKKMPPFREVGDHLKLCSTAPSRCPPATTVVPWHRWGTTSSRTAAMICSTLPSHLTSASKTVGSGALGLAEGLAMPRPLVPEAASCSVVHGVPALRSP</sequence>
<dbReference type="PANTHER" id="PTHR12027">
    <property type="entry name" value="WNT RELATED"/>
    <property type="match status" value="1"/>
</dbReference>
<evidence type="ECO:0000256" key="6">
    <source>
        <dbReference type="ARBA" id="ARBA00022687"/>
    </source>
</evidence>
<dbReference type="PANTHER" id="PTHR12027:SF72">
    <property type="entry name" value="PROTEIN WNT-6"/>
    <property type="match status" value="1"/>
</dbReference>
<organism evidence="11 12">
    <name type="scientific">Eptatretus burgeri</name>
    <name type="common">Inshore hagfish</name>
    <dbReference type="NCBI Taxonomy" id="7764"/>
    <lineage>
        <taxon>Eukaryota</taxon>
        <taxon>Metazoa</taxon>
        <taxon>Chordata</taxon>
        <taxon>Craniata</taxon>
        <taxon>Vertebrata</taxon>
        <taxon>Cyclostomata</taxon>
        <taxon>Myxini</taxon>
        <taxon>Myxiniformes</taxon>
        <taxon>Myxinidae</taxon>
        <taxon>Eptatretinae</taxon>
        <taxon>Eptatretus</taxon>
    </lineage>
</organism>
<keyword evidence="7" id="KW-1015">Disulfide bond</keyword>
<evidence type="ECO:0000256" key="3">
    <source>
        <dbReference type="ARBA" id="ARBA00022473"/>
    </source>
</evidence>
<evidence type="ECO:0000256" key="7">
    <source>
        <dbReference type="ARBA" id="ARBA00023157"/>
    </source>
</evidence>
<evidence type="ECO:0000313" key="11">
    <source>
        <dbReference type="Ensembl" id="ENSEBUP00000026149.1"/>
    </source>
</evidence>
<dbReference type="InterPro" id="IPR005817">
    <property type="entry name" value="Wnt"/>
</dbReference>
<proteinExistence type="inferred from homology"/>
<protein>
    <recommendedName>
        <fullName evidence="10">Protein Wnt</fullName>
    </recommendedName>
</protein>
<dbReference type="Proteomes" id="UP000694388">
    <property type="component" value="Unplaced"/>
</dbReference>
<comment type="similarity">
    <text evidence="2 10">Belongs to the Wnt family.</text>
</comment>
<keyword evidence="8" id="KW-0325">Glycoprotein</keyword>
<keyword evidence="3 10" id="KW-0217">Developmental protein</keyword>
<dbReference type="PROSITE" id="PS00246">
    <property type="entry name" value="WNT1"/>
    <property type="match status" value="1"/>
</dbReference>
<dbReference type="GO" id="GO:0045165">
    <property type="term" value="P:cell fate commitment"/>
    <property type="evidence" value="ECO:0007669"/>
    <property type="project" value="TreeGrafter"/>
</dbReference>
<dbReference type="GO" id="GO:0005615">
    <property type="term" value="C:extracellular space"/>
    <property type="evidence" value="ECO:0007669"/>
    <property type="project" value="TreeGrafter"/>
</dbReference>
<dbReference type="InterPro" id="IPR018161">
    <property type="entry name" value="Wnt_CS"/>
</dbReference>
<evidence type="ECO:0000256" key="10">
    <source>
        <dbReference type="RuleBase" id="RU003500"/>
    </source>
</evidence>
<keyword evidence="5" id="KW-0272">Extracellular matrix</keyword>
<keyword evidence="6 10" id="KW-0879">Wnt signaling pathway</keyword>
<evidence type="ECO:0000313" key="12">
    <source>
        <dbReference type="Proteomes" id="UP000694388"/>
    </source>
</evidence>
<evidence type="ECO:0000256" key="4">
    <source>
        <dbReference type="ARBA" id="ARBA00022525"/>
    </source>
</evidence>
<comment type="subcellular location">
    <subcellularLocation>
        <location evidence="1 10">Secreted</location>
        <location evidence="1 10">Extracellular space</location>
        <location evidence="1 10">Extracellular matrix</location>
    </subcellularLocation>
</comment>
<comment type="function">
    <text evidence="10">Ligand for members of the frizzled family of seven transmembrane receptors.</text>
</comment>
<dbReference type="PRINTS" id="PR01349">
    <property type="entry name" value="WNTPROTEIN"/>
</dbReference>
<dbReference type="Ensembl" id="ENSEBUT00000026725.1">
    <property type="protein sequence ID" value="ENSEBUP00000026149.1"/>
    <property type="gene ID" value="ENSEBUG00000016116.1"/>
</dbReference>
<evidence type="ECO:0000256" key="2">
    <source>
        <dbReference type="ARBA" id="ARBA00005683"/>
    </source>
</evidence>
<dbReference type="GeneTree" id="ENSGT00940000159281"/>
<dbReference type="AlphaFoldDB" id="A0A8C4R7Q3"/>
<dbReference type="SMART" id="SM00097">
    <property type="entry name" value="WNT1"/>
    <property type="match status" value="1"/>
</dbReference>
<accession>A0A8C4R7Q3</accession>
<evidence type="ECO:0000256" key="1">
    <source>
        <dbReference type="ARBA" id="ARBA00004498"/>
    </source>
</evidence>
<keyword evidence="9" id="KW-0449">Lipoprotein</keyword>
<name>A0A8C4R7Q3_EPTBU</name>
<keyword evidence="12" id="KW-1185">Reference proteome</keyword>
<evidence type="ECO:0000256" key="9">
    <source>
        <dbReference type="ARBA" id="ARBA00023288"/>
    </source>
</evidence>
<dbReference type="GO" id="GO:0060070">
    <property type="term" value="P:canonical Wnt signaling pathway"/>
    <property type="evidence" value="ECO:0007669"/>
    <property type="project" value="TreeGrafter"/>
</dbReference>
<reference evidence="11" key="2">
    <citation type="submission" date="2025-09" db="UniProtKB">
        <authorList>
            <consortium name="Ensembl"/>
        </authorList>
    </citation>
    <scope>IDENTIFICATION</scope>
</reference>